<protein>
    <submittedName>
        <fullName evidence="1">Uncharacterized protein</fullName>
    </submittedName>
</protein>
<dbReference type="Proteomes" id="UP000652761">
    <property type="component" value="Unassembled WGS sequence"/>
</dbReference>
<keyword evidence="2" id="KW-1185">Reference proteome</keyword>
<organism evidence="1 2">
    <name type="scientific">Colocasia esculenta</name>
    <name type="common">Wild taro</name>
    <name type="synonym">Arum esculentum</name>
    <dbReference type="NCBI Taxonomy" id="4460"/>
    <lineage>
        <taxon>Eukaryota</taxon>
        <taxon>Viridiplantae</taxon>
        <taxon>Streptophyta</taxon>
        <taxon>Embryophyta</taxon>
        <taxon>Tracheophyta</taxon>
        <taxon>Spermatophyta</taxon>
        <taxon>Magnoliopsida</taxon>
        <taxon>Liliopsida</taxon>
        <taxon>Araceae</taxon>
        <taxon>Aroideae</taxon>
        <taxon>Colocasieae</taxon>
        <taxon>Colocasia</taxon>
    </lineage>
</organism>
<gene>
    <name evidence="1" type="ORF">Taro_038802</name>
</gene>
<reference evidence="1" key="1">
    <citation type="submission" date="2017-07" db="EMBL/GenBank/DDBJ databases">
        <title>Taro Niue Genome Assembly and Annotation.</title>
        <authorList>
            <person name="Atibalentja N."/>
            <person name="Keating K."/>
            <person name="Fields C.J."/>
        </authorList>
    </citation>
    <scope>NUCLEOTIDE SEQUENCE</scope>
    <source>
        <strain evidence="1">Niue_2</strain>
        <tissue evidence="1">Leaf</tissue>
    </source>
</reference>
<evidence type="ECO:0000313" key="2">
    <source>
        <dbReference type="Proteomes" id="UP000652761"/>
    </source>
</evidence>
<accession>A0A843WNA3</accession>
<proteinExistence type="predicted"/>
<name>A0A843WNA3_COLES</name>
<dbReference type="EMBL" id="NMUH01003512">
    <property type="protein sequence ID" value="MQM05985.1"/>
    <property type="molecule type" value="Genomic_DNA"/>
</dbReference>
<comment type="caution">
    <text evidence="1">The sequence shown here is derived from an EMBL/GenBank/DDBJ whole genome shotgun (WGS) entry which is preliminary data.</text>
</comment>
<dbReference type="AlphaFoldDB" id="A0A843WNA3"/>
<evidence type="ECO:0000313" key="1">
    <source>
        <dbReference type="EMBL" id="MQM05985.1"/>
    </source>
</evidence>
<sequence>MRRKVTLRAEAGHAKTPCGWWAPPGCMWAIRGGDYAAARRWVGAGRNTLCDLDYTMTALVRDPAIGYRQEKKKWREVDQPVVSLCSEKPSLGSPKKVQNVLLDLLPPGSWMISTARGCTVPLKDNTTPSTPAGLLLFPGQEGNQFLLQVKKPTFWYKLQCSSARLKPPAWFYTEYCRQAPKGPKGSLRTPHSLFEHDTVYRADHKLPARTSCGLSSSSASKHRALRNMANARVGPCTAPLGLRF</sequence>